<evidence type="ECO:0000313" key="3">
    <source>
        <dbReference type="Proteomes" id="UP001055439"/>
    </source>
</evidence>
<dbReference type="EMBL" id="CP097507">
    <property type="protein sequence ID" value="URE05384.1"/>
    <property type="molecule type" value="Genomic_DNA"/>
</dbReference>
<sequence length="46" mass="4597">VPGGGSSAATVLPPRRKPQRAGSGLGVGEAHQAPQRPAPVGEEGRR</sequence>
<evidence type="ECO:0000313" key="2">
    <source>
        <dbReference type="EMBL" id="URE05384.1"/>
    </source>
</evidence>
<evidence type="ECO:0000256" key="1">
    <source>
        <dbReference type="SAM" id="MobiDB-lite"/>
    </source>
</evidence>
<keyword evidence="3" id="KW-1185">Reference proteome</keyword>
<accession>A0A9E7FZI3</accession>
<dbReference type="AlphaFoldDB" id="A0A9E7FZI3"/>
<organism evidence="2 3">
    <name type="scientific">Musa troglodytarum</name>
    <name type="common">fe'i banana</name>
    <dbReference type="NCBI Taxonomy" id="320322"/>
    <lineage>
        <taxon>Eukaryota</taxon>
        <taxon>Viridiplantae</taxon>
        <taxon>Streptophyta</taxon>
        <taxon>Embryophyta</taxon>
        <taxon>Tracheophyta</taxon>
        <taxon>Spermatophyta</taxon>
        <taxon>Magnoliopsida</taxon>
        <taxon>Liliopsida</taxon>
        <taxon>Zingiberales</taxon>
        <taxon>Musaceae</taxon>
        <taxon>Musa</taxon>
    </lineage>
</organism>
<protein>
    <submittedName>
        <fullName evidence="2">Uncharacterized protein</fullName>
    </submittedName>
</protein>
<feature type="region of interest" description="Disordered" evidence="1">
    <location>
        <begin position="1"/>
        <end position="46"/>
    </location>
</feature>
<name>A0A9E7FZI3_9LILI</name>
<dbReference type="Proteomes" id="UP001055439">
    <property type="component" value="Chromosome 5"/>
</dbReference>
<proteinExistence type="predicted"/>
<reference evidence="2" key="1">
    <citation type="submission" date="2022-05" db="EMBL/GenBank/DDBJ databases">
        <title>The Musa troglodytarum L. genome provides insights into the mechanism of non-climacteric behaviour and enrichment of carotenoids.</title>
        <authorList>
            <person name="Wang J."/>
        </authorList>
    </citation>
    <scope>NUCLEOTIDE SEQUENCE</scope>
    <source>
        <tissue evidence="2">Leaf</tissue>
    </source>
</reference>
<feature type="non-terminal residue" evidence="2">
    <location>
        <position position="1"/>
    </location>
</feature>
<gene>
    <name evidence="2" type="ORF">MUK42_06752</name>
</gene>